<reference evidence="7 8" key="1">
    <citation type="submission" date="2017-10" db="EMBL/GenBank/DDBJ databases">
        <title>Frigbacter circumglobatus gen. nov. sp. nov., isolated from sediment cultured in situ.</title>
        <authorList>
            <person name="Zhao Z."/>
        </authorList>
    </citation>
    <scope>NUCLEOTIDE SEQUENCE [LARGE SCALE GENOMIC DNA]</scope>
    <source>
        <strain evidence="7 8">ZYL</strain>
    </source>
</reference>
<keyword evidence="4 5" id="KW-0408">Iron</keyword>
<dbReference type="Proteomes" id="UP000229730">
    <property type="component" value="Unassembled WGS sequence"/>
</dbReference>
<dbReference type="GO" id="GO:0008198">
    <property type="term" value="F:ferrous iron binding"/>
    <property type="evidence" value="ECO:0007669"/>
    <property type="project" value="TreeGrafter"/>
</dbReference>
<gene>
    <name evidence="7" type="ORF">CRD36_04195</name>
</gene>
<dbReference type="InParanoid" id="A0A2G4YU64"/>
<feature type="binding site" evidence="5">
    <location>
        <position position="129"/>
    </location>
    <ligand>
        <name>Fe cation</name>
        <dbReference type="ChEBI" id="CHEBI:24875"/>
        <note>catalytic</note>
    </ligand>
</feature>
<keyword evidence="2 7" id="KW-0223">Dioxygenase</keyword>
<organism evidence="7 8">
    <name type="scientific">Paremcibacter congregatus</name>
    <dbReference type="NCBI Taxonomy" id="2043170"/>
    <lineage>
        <taxon>Bacteria</taxon>
        <taxon>Pseudomonadati</taxon>
        <taxon>Pseudomonadota</taxon>
        <taxon>Alphaproteobacteria</taxon>
        <taxon>Emcibacterales</taxon>
        <taxon>Emcibacteraceae</taxon>
        <taxon>Paremcibacter</taxon>
    </lineage>
</organism>
<dbReference type="PROSITE" id="PS51471">
    <property type="entry name" value="FE2OG_OXY"/>
    <property type="match status" value="1"/>
</dbReference>
<evidence type="ECO:0000256" key="2">
    <source>
        <dbReference type="ARBA" id="ARBA00022964"/>
    </source>
</evidence>
<accession>A0A2G4YU64</accession>
<feature type="domain" description="Fe2OG dioxygenase" evidence="6">
    <location>
        <begin position="111"/>
        <end position="211"/>
    </location>
</feature>
<protein>
    <submittedName>
        <fullName evidence="7">Alpha-ketoglutarate-dependent dioxygenase AlkB</fullName>
    </submittedName>
</protein>
<keyword evidence="8" id="KW-1185">Reference proteome</keyword>
<dbReference type="EMBL" id="PDEM01000009">
    <property type="protein sequence ID" value="PHZ85884.1"/>
    <property type="molecule type" value="Genomic_DNA"/>
</dbReference>
<evidence type="ECO:0000256" key="4">
    <source>
        <dbReference type="ARBA" id="ARBA00023004"/>
    </source>
</evidence>
<comment type="cofactor">
    <cofactor evidence="5">
        <name>Fe(2+)</name>
        <dbReference type="ChEBI" id="CHEBI:29033"/>
    </cofactor>
    <text evidence="5">Binds 1 Fe(2+) ion per subunit.</text>
</comment>
<feature type="binding site" evidence="5">
    <location>
        <position position="131"/>
    </location>
    <ligand>
        <name>Fe cation</name>
        <dbReference type="ChEBI" id="CHEBI:24875"/>
        <note>catalytic</note>
    </ligand>
</feature>
<dbReference type="InterPro" id="IPR037151">
    <property type="entry name" value="AlkB-like_sf"/>
</dbReference>
<evidence type="ECO:0000313" key="7">
    <source>
        <dbReference type="EMBL" id="PHZ85884.1"/>
    </source>
</evidence>
<dbReference type="GO" id="GO:0035513">
    <property type="term" value="P:oxidative RNA demethylation"/>
    <property type="evidence" value="ECO:0007669"/>
    <property type="project" value="TreeGrafter"/>
</dbReference>
<evidence type="ECO:0000256" key="3">
    <source>
        <dbReference type="ARBA" id="ARBA00023002"/>
    </source>
</evidence>
<dbReference type="Gene3D" id="2.60.120.590">
    <property type="entry name" value="Alpha-ketoglutarate-dependent dioxygenase AlkB-like"/>
    <property type="match status" value="1"/>
</dbReference>
<dbReference type="GO" id="GO:0035515">
    <property type="term" value="F:oxidative RNA demethylase activity"/>
    <property type="evidence" value="ECO:0007669"/>
    <property type="project" value="TreeGrafter"/>
</dbReference>
<dbReference type="PANTHER" id="PTHR16557:SF2">
    <property type="entry name" value="NUCLEIC ACID DIOXYGENASE ALKBH1"/>
    <property type="match status" value="1"/>
</dbReference>
<keyword evidence="3" id="KW-0560">Oxidoreductase</keyword>
<evidence type="ECO:0000256" key="5">
    <source>
        <dbReference type="PIRSR" id="PIRSR604574-2"/>
    </source>
</evidence>
<keyword evidence="1 5" id="KW-0479">Metal-binding</keyword>
<dbReference type="RefSeq" id="WP_099471469.1">
    <property type="nucleotide sequence ID" value="NZ_CP041025.1"/>
</dbReference>
<dbReference type="AlphaFoldDB" id="A0A2G4YU64"/>
<name>A0A2G4YU64_9PROT</name>
<dbReference type="GO" id="GO:0005737">
    <property type="term" value="C:cytoplasm"/>
    <property type="evidence" value="ECO:0007669"/>
    <property type="project" value="TreeGrafter"/>
</dbReference>
<dbReference type="Pfam" id="PF13532">
    <property type="entry name" value="2OG-FeII_Oxy_2"/>
    <property type="match status" value="1"/>
</dbReference>
<proteinExistence type="predicted"/>
<dbReference type="FunCoup" id="A0A2G4YU64">
    <property type="interactions" value="23"/>
</dbReference>
<dbReference type="GO" id="GO:0035516">
    <property type="term" value="F:broad specificity oxidative DNA demethylase activity"/>
    <property type="evidence" value="ECO:0007669"/>
    <property type="project" value="TreeGrafter"/>
</dbReference>
<dbReference type="InterPro" id="IPR005123">
    <property type="entry name" value="Oxoglu/Fe-dep_dioxygenase_dom"/>
</dbReference>
<sequence>MTDLFSALRPERECLQEGVYLLPNFFDGQEVLHIVQQLLDQAPFRHMKTPGGRRMAVALTNCGTVGWISDTKGYRYSPTDPLTNTPWPPMPAALLSLARSAAEKCGYEDFRPDSCLINRYDPGSALSPHQDRNENDFSQPIISLSIGRSAMFQLYGQERGGKAVNIRLNDGDILVFGGPARLNFHGVRRLLPDAPAHMSDGRINLTLRQAL</sequence>
<evidence type="ECO:0000313" key="8">
    <source>
        <dbReference type="Proteomes" id="UP000229730"/>
    </source>
</evidence>
<feature type="binding site" evidence="5">
    <location>
        <position position="185"/>
    </location>
    <ligand>
        <name>Fe cation</name>
        <dbReference type="ChEBI" id="CHEBI:24875"/>
        <note>catalytic</note>
    </ligand>
</feature>
<dbReference type="OrthoDB" id="9796932at2"/>
<dbReference type="PANTHER" id="PTHR16557">
    <property type="entry name" value="ALKYLATED DNA REPAIR PROTEIN ALKB-RELATED"/>
    <property type="match status" value="1"/>
</dbReference>
<evidence type="ECO:0000259" key="6">
    <source>
        <dbReference type="PROSITE" id="PS51471"/>
    </source>
</evidence>
<evidence type="ECO:0000256" key="1">
    <source>
        <dbReference type="ARBA" id="ARBA00022723"/>
    </source>
</evidence>
<dbReference type="SUPFAM" id="SSF51197">
    <property type="entry name" value="Clavaminate synthase-like"/>
    <property type="match status" value="1"/>
</dbReference>
<comment type="caution">
    <text evidence="7">The sequence shown here is derived from an EMBL/GenBank/DDBJ whole genome shotgun (WGS) entry which is preliminary data.</text>
</comment>
<dbReference type="InterPro" id="IPR004574">
    <property type="entry name" value="Alkb"/>
</dbReference>
<dbReference type="InterPro" id="IPR027450">
    <property type="entry name" value="AlkB-like"/>
</dbReference>